<dbReference type="InParanoid" id="A0A0P0W693"/>
<organism evidence="1 2">
    <name type="scientific">Oryza sativa subsp. japonica</name>
    <name type="common">Rice</name>
    <dbReference type="NCBI Taxonomy" id="39947"/>
    <lineage>
        <taxon>Eukaryota</taxon>
        <taxon>Viridiplantae</taxon>
        <taxon>Streptophyta</taxon>
        <taxon>Embryophyta</taxon>
        <taxon>Tracheophyta</taxon>
        <taxon>Spermatophyta</taxon>
        <taxon>Magnoliopsida</taxon>
        <taxon>Liliopsida</taxon>
        <taxon>Poales</taxon>
        <taxon>Poaceae</taxon>
        <taxon>BOP clade</taxon>
        <taxon>Oryzoideae</taxon>
        <taxon>Oryzeae</taxon>
        <taxon>Oryzinae</taxon>
        <taxon>Oryza</taxon>
        <taxon>Oryza sativa</taxon>
    </lineage>
</organism>
<reference evidence="2" key="1">
    <citation type="journal article" date="2005" name="Nature">
        <title>The map-based sequence of the rice genome.</title>
        <authorList>
            <consortium name="International rice genome sequencing project (IRGSP)"/>
            <person name="Matsumoto T."/>
            <person name="Wu J."/>
            <person name="Kanamori H."/>
            <person name="Katayose Y."/>
            <person name="Fujisawa M."/>
            <person name="Namiki N."/>
            <person name="Mizuno H."/>
            <person name="Yamamoto K."/>
            <person name="Antonio B.A."/>
            <person name="Baba T."/>
            <person name="Sakata K."/>
            <person name="Nagamura Y."/>
            <person name="Aoki H."/>
            <person name="Arikawa K."/>
            <person name="Arita K."/>
            <person name="Bito T."/>
            <person name="Chiden Y."/>
            <person name="Fujitsuka N."/>
            <person name="Fukunaka R."/>
            <person name="Hamada M."/>
            <person name="Harada C."/>
            <person name="Hayashi A."/>
            <person name="Hijishita S."/>
            <person name="Honda M."/>
            <person name="Hosokawa S."/>
            <person name="Ichikawa Y."/>
            <person name="Idonuma A."/>
            <person name="Iijima M."/>
            <person name="Ikeda M."/>
            <person name="Ikeno M."/>
            <person name="Ito K."/>
            <person name="Ito S."/>
            <person name="Ito T."/>
            <person name="Ito Y."/>
            <person name="Ito Y."/>
            <person name="Iwabuchi A."/>
            <person name="Kamiya K."/>
            <person name="Karasawa W."/>
            <person name="Kurita K."/>
            <person name="Katagiri S."/>
            <person name="Kikuta A."/>
            <person name="Kobayashi H."/>
            <person name="Kobayashi N."/>
            <person name="Machita K."/>
            <person name="Maehara T."/>
            <person name="Masukawa M."/>
            <person name="Mizubayashi T."/>
            <person name="Mukai Y."/>
            <person name="Nagasaki H."/>
            <person name="Nagata Y."/>
            <person name="Naito S."/>
            <person name="Nakashima M."/>
            <person name="Nakama Y."/>
            <person name="Nakamichi Y."/>
            <person name="Nakamura M."/>
            <person name="Meguro A."/>
            <person name="Negishi M."/>
            <person name="Ohta I."/>
            <person name="Ohta T."/>
            <person name="Okamoto M."/>
            <person name="Ono N."/>
            <person name="Saji S."/>
            <person name="Sakaguchi M."/>
            <person name="Sakai K."/>
            <person name="Shibata M."/>
            <person name="Shimokawa T."/>
            <person name="Song J."/>
            <person name="Takazaki Y."/>
            <person name="Terasawa K."/>
            <person name="Tsugane M."/>
            <person name="Tsuji K."/>
            <person name="Ueda S."/>
            <person name="Waki K."/>
            <person name="Yamagata H."/>
            <person name="Yamamoto M."/>
            <person name="Yamamoto S."/>
            <person name="Yamane H."/>
            <person name="Yoshiki S."/>
            <person name="Yoshihara R."/>
            <person name="Yukawa K."/>
            <person name="Zhong H."/>
            <person name="Yano M."/>
            <person name="Yuan Q."/>
            <person name="Ouyang S."/>
            <person name="Liu J."/>
            <person name="Jones K.M."/>
            <person name="Gansberger K."/>
            <person name="Moffat K."/>
            <person name="Hill J."/>
            <person name="Bera J."/>
            <person name="Fadrosh D."/>
            <person name="Jin S."/>
            <person name="Johri S."/>
            <person name="Kim M."/>
            <person name="Overton L."/>
            <person name="Reardon M."/>
            <person name="Tsitrin T."/>
            <person name="Vuong H."/>
            <person name="Weaver B."/>
            <person name="Ciecko A."/>
            <person name="Tallon L."/>
            <person name="Jackson J."/>
            <person name="Pai G."/>
            <person name="Aken S.V."/>
            <person name="Utterback T."/>
            <person name="Reidmuller S."/>
            <person name="Feldblyum T."/>
            <person name="Hsiao J."/>
            <person name="Zismann V."/>
            <person name="Iobst S."/>
            <person name="de Vazeille A.R."/>
            <person name="Buell C.R."/>
            <person name="Ying K."/>
            <person name="Li Y."/>
            <person name="Lu T."/>
            <person name="Huang Y."/>
            <person name="Zhao Q."/>
            <person name="Feng Q."/>
            <person name="Zhang L."/>
            <person name="Zhu J."/>
            <person name="Weng Q."/>
            <person name="Mu J."/>
            <person name="Lu Y."/>
            <person name="Fan D."/>
            <person name="Liu Y."/>
            <person name="Guan J."/>
            <person name="Zhang Y."/>
            <person name="Yu S."/>
            <person name="Liu X."/>
            <person name="Zhang Y."/>
            <person name="Hong G."/>
            <person name="Han B."/>
            <person name="Choisne N."/>
            <person name="Demange N."/>
            <person name="Orjeda G."/>
            <person name="Samain S."/>
            <person name="Cattolico L."/>
            <person name="Pelletier E."/>
            <person name="Couloux A."/>
            <person name="Segurens B."/>
            <person name="Wincker P."/>
            <person name="D'Hont A."/>
            <person name="Scarpelli C."/>
            <person name="Weissenbach J."/>
            <person name="Salanoubat M."/>
            <person name="Quetier F."/>
            <person name="Yu Y."/>
            <person name="Kim H.R."/>
            <person name="Rambo T."/>
            <person name="Currie J."/>
            <person name="Collura K."/>
            <person name="Luo M."/>
            <person name="Yang T."/>
            <person name="Ammiraju J.S.S."/>
            <person name="Engler F."/>
            <person name="Soderlund C."/>
            <person name="Wing R.A."/>
            <person name="Palmer L.E."/>
            <person name="de la Bastide M."/>
            <person name="Spiegel L."/>
            <person name="Nascimento L."/>
            <person name="Zutavern T."/>
            <person name="O'Shaughnessy A."/>
            <person name="Dike S."/>
            <person name="Dedhia N."/>
            <person name="Preston R."/>
            <person name="Balija V."/>
            <person name="McCombie W.R."/>
            <person name="Chow T."/>
            <person name="Chen H."/>
            <person name="Chung M."/>
            <person name="Chen C."/>
            <person name="Shaw J."/>
            <person name="Wu H."/>
            <person name="Hsiao K."/>
            <person name="Chao Y."/>
            <person name="Chu M."/>
            <person name="Cheng C."/>
            <person name="Hour A."/>
            <person name="Lee P."/>
            <person name="Lin S."/>
            <person name="Lin Y."/>
            <person name="Liou J."/>
            <person name="Liu S."/>
            <person name="Hsing Y."/>
            <person name="Raghuvanshi S."/>
            <person name="Mohanty A."/>
            <person name="Bharti A.K."/>
            <person name="Gaur A."/>
            <person name="Gupta V."/>
            <person name="Kumar D."/>
            <person name="Ravi V."/>
            <person name="Vij S."/>
            <person name="Kapur A."/>
            <person name="Khurana P."/>
            <person name="Khurana P."/>
            <person name="Khurana J.P."/>
            <person name="Tyagi A.K."/>
            <person name="Gaikwad K."/>
            <person name="Singh A."/>
            <person name="Dalal V."/>
            <person name="Srivastava S."/>
            <person name="Dixit A."/>
            <person name="Pal A.K."/>
            <person name="Ghazi I.A."/>
            <person name="Yadav M."/>
            <person name="Pandit A."/>
            <person name="Bhargava A."/>
            <person name="Sureshbabu K."/>
            <person name="Batra K."/>
            <person name="Sharma T.R."/>
            <person name="Mohapatra T."/>
            <person name="Singh N.K."/>
            <person name="Messing J."/>
            <person name="Nelson A.B."/>
            <person name="Fuks G."/>
            <person name="Kavchok S."/>
            <person name="Keizer G."/>
            <person name="Linton E."/>
            <person name="Llaca V."/>
            <person name="Song R."/>
            <person name="Tanyolac B."/>
            <person name="Young S."/>
            <person name="Ho-Il K."/>
            <person name="Hahn J.H."/>
            <person name="Sangsakoo G."/>
            <person name="Vanavichit A."/>
            <person name="de Mattos Luiz.A.T."/>
            <person name="Zimmer P.D."/>
            <person name="Malone G."/>
            <person name="Dellagostin O."/>
            <person name="de Oliveira A.C."/>
            <person name="Bevan M."/>
            <person name="Bancroft I."/>
            <person name="Minx P."/>
            <person name="Cordum H."/>
            <person name="Wilson R."/>
            <person name="Cheng Z."/>
            <person name="Jin W."/>
            <person name="Jiang J."/>
            <person name="Leong S.A."/>
            <person name="Iwama H."/>
            <person name="Gojobori T."/>
            <person name="Itoh T."/>
            <person name="Niimura Y."/>
            <person name="Fujii Y."/>
            <person name="Habara T."/>
            <person name="Sakai H."/>
            <person name="Sato Y."/>
            <person name="Wilson G."/>
            <person name="Kumar K."/>
            <person name="McCouch S."/>
            <person name="Juretic N."/>
            <person name="Hoen D."/>
            <person name="Wright S."/>
            <person name="Bruskiewich R."/>
            <person name="Bureau T."/>
            <person name="Miyao A."/>
            <person name="Hirochika H."/>
            <person name="Nishikawa T."/>
            <person name="Kadowaki K."/>
            <person name="Sugiura M."/>
            <person name="Burr B."/>
            <person name="Sasaki T."/>
        </authorList>
    </citation>
    <scope>NUCLEOTIDE SEQUENCE [LARGE SCALE GENOMIC DNA]</scope>
    <source>
        <strain evidence="2">cv. Nipponbare</strain>
    </source>
</reference>
<dbReference type="Proteomes" id="UP000059680">
    <property type="component" value="Chromosome 4"/>
</dbReference>
<dbReference type="STRING" id="39947.A0A0P0W693"/>
<dbReference type="SMR" id="A0A0P0W693"/>
<dbReference type="OMA" id="KGYARSW"/>
<sequence>ISNLEVATELSSLIYGKSDGPQTSGPVEKYDGNTDPEELLHVYSTVLYGAGIDDSTLGNYLPTVLKGYARSWLIHLLKSSIGSWSDL</sequence>
<feature type="non-terminal residue" evidence="1">
    <location>
        <position position="1"/>
    </location>
</feature>
<gene>
    <name evidence="1" type="ordered locus">Os04g0131500</name>
    <name evidence="1" type="ORF">OSNPB_040131500</name>
</gene>
<reference evidence="1 2" key="3">
    <citation type="journal article" date="2013" name="Rice">
        <title>Improvement of the Oryza sativa Nipponbare reference genome using next generation sequence and optical map data.</title>
        <authorList>
            <person name="Kawahara Y."/>
            <person name="de la Bastide M."/>
            <person name="Hamilton J.P."/>
            <person name="Kanamori H."/>
            <person name="McCombie W.R."/>
            <person name="Ouyang S."/>
            <person name="Schwartz D.C."/>
            <person name="Tanaka T."/>
            <person name="Wu J."/>
            <person name="Zhou S."/>
            <person name="Childs K.L."/>
            <person name="Davidson R.M."/>
            <person name="Lin H."/>
            <person name="Quesada-Ocampo L."/>
            <person name="Vaillancourt B."/>
            <person name="Sakai H."/>
            <person name="Lee S.S."/>
            <person name="Kim J."/>
            <person name="Numa H."/>
            <person name="Itoh T."/>
            <person name="Buell C.R."/>
            <person name="Matsumoto T."/>
        </authorList>
    </citation>
    <scope>NUCLEOTIDE SEQUENCE [LARGE SCALE GENOMIC DNA]</scope>
    <source>
        <strain evidence="2">cv. Nipponbare</strain>
    </source>
</reference>
<reference evidence="1 2" key="2">
    <citation type="journal article" date="2013" name="Plant Cell Physiol.">
        <title>Rice Annotation Project Database (RAP-DB): an integrative and interactive database for rice genomics.</title>
        <authorList>
            <person name="Sakai H."/>
            <person name="Lee S.S."/>
            <person name="Tanaka T."/>
            <person name="Numa H."/>
            <person name="Kim J."/>
            <person name="Kawahara Y."/>
            <person name="Wakimoto H."/>
            <person name="Yang C.C."/>
            <person name="Iwamoto M."/>
            <person name="Abe T."/>
            <person name="Yamada Y."/>
            <person name="Muto A."/>
            <person name="Inokuchi H."/>
            <person name="Ikemura T."/>
            <person name="Matsumoto T."/>
            <person name="Sasaki T."/>
            <person name="Itoh T."/>
        </authorList>
    </citation>
    <scope>NUCLEOTIDE SEQUENCE [LARGE SCALE GENOMIC DNA]</scope>
    <source>
        <strain evidence="2">cv. Nipponbare</strain>
    </source>
</reference>
<dbReference type="AlphaFoldDB" id="A0A0P0W693"/>
<accession>A0A0P0W693</accession>
<dbReference type="Gramene" id="Os04t0131500-01">
    <property type="protein sequence ID" value="Os04t0131500-01"/>
    <property type="gene ID" value="Os04g0131500"/>
</dbReference>
<protein>
    <submittedName>
        <fullName evidence="1">Os04g0131500 protein</fullName>
    </submittedName>
</protein>
<proteinExistence type="predicted"/>
<evidence type="ECO:0000313" key="2">
    <source>
        <dbReference type="Proteomes" id="UP000059680"/>
    </source>
</evidence>
<keyword evidence="2" id="KW-1185">Reference proteome</keyword>
<dbReference type="PaxDb" id="39947-A0A0P0W693"/>
<evidence type="ECO:0000313" key="1">
    <source>
        <dbReference type="EMBL" id="BAS87709.1"/>
    </source>
</evidence>
<dbReference type="FunCoup" id="A0A0P0W693">
    <property type="interactions" value="22"/>
</dbReference>
<dbReference type="EMBL" id="AP014960">
    <property type="protein sequence ID" value="BAS87709.1"/>
    <property type="molecule type" value="Genomic_DNA"/>
</dbReference>
<name>A0A0P0W693_ORYSJ</name>